<dbReference type="PANTHER" id="PTHR43857:SF1">
    <property type="entry name" value="YJGH FAMILY PROTEIN"/>
    <property type="match status" value="1"/>
</dbReference>
<dbReference type="AlphaFoldDB" id="A0A7D7QH03"/>
<accession>A0A7D7QH03</accession>
<name>A0A7D7QH03_9ACTN</name>
<evidence type="ECO:0000256" key="1">
    <source>
        <dbReference type="SAM" id="MobiDB-lite"/>
    </source>
</evidence>
<dbReference type="InterPro" id="IPR006175">
    <property type="entry name" value="YjgF/YER057c/UK114"/>
</dbReference>
<protein>
    <submittedName>
        <fullName evidence="2">RidA family protein</fullName>
    </submittedName>
</protein>
<dbReference type="InterPro" id="IPR035959">
    <property type="entry name" value="RutC-like_sf"/>
</dbReference>
<dbReference type="EMBL" id="CP059491">
    <property type="protein sequence ID" value="QMT02242.1"/>
    <property type="molecule type" value="Genomic_DNA"/>
</dbReference>
<dbReference type="Gene3D" id="3.30.1330.40">
    <property type="entry name" value="RutC-like"/>
    <property type="match status" value="1"/>
</dbReference>
<evidence type="ECO:0000313" key="2">
    <source>
        <dbReference type="EMBL" id="QMT02242.1"/>
    </source>
</evidence>
<dbReference type="SUPFAM" id="SSF55298">
    <property type="entry name" value="YjgF-like"/>
    <property type="match status" value="1"/>
</dbReference>
<dbReference type="KEGG" id="gji:H1R19_03450"/>
<keyword evidence="3" id="KW-1185">Reference proteome</keyword>
<feature type="region of interest" description="Disordered" evidence="1">
    <location>
        <begin position="1"/>
        <end position="28"/>
    </location>
</feature>
<proteinExistence type="predicted"/>
<dbReference type="PANTHER" id="PTHR43857">
    <property type="entry name" value="BLR7761 PROTEIN"/>
    <property type="match status" value="1"/>
</dbReference>
<gene>
    <name evidence="2" type="ORF">H1R19_03450</name>
</gene>
<dbReference type="Proteomes" id="UP000515663">
    <property type="component" value="Chromosome"/>
</dbReference>
<reference evidence="3" key="1">
    <citation type="submission" date="2020-07" db="EMBL/GenBank/DDBJ databases">
        <title>novel species isolated from the respiratory tract of Marmot.</title>
        <authorList>
            <person name="Zhang G."/>
        </authorList>
    </citation>
    <scope>NUCLEOTIDE SEQUENCE [LARGE SCALE GENOMIC DNA]</scope>
    <source>
        <strain evidence="3">686</strain>
    </source>
</reference>
<organism evidence="2 3">
    <name type="scientific">Gordonia jinghuaiqii</name>
    <dbReference type="NCBI Taxonomy" id="2758710"/>
    <lineage>
        <taxon>Bacteria</taxon>
        <taxon>Bacillati</taxon>
        <taxon>Actinomycetota</taxon>
        <taxon>Actinomycetes</taxon>
        <taxon>Mycobacteriales</taxon>
        <taxon>Gordoniaceae</taxon>
        <taxon>Gordonia</taxon>
    </lineage>
</organism>
<dbReference type="RefSeq" id="WP_188329434.1">
    <property type="nucleotide sequence ID" value="NZ_CP059491.1"/>
</dbReference>
<sequence>MNPDEHVSSPARPTGSPVQINGPRDGHTRSATVAPGSLIFTAGAAPVDEFGATVAPGNVSEQARQCMVNLETALSEAGASLADVAKVTVFVAEHLQADLVVAWDVVTEFFGDHRPAGSLLGVSVLAYDDQLVEIEAVAAVPA</sequence>
<dbReference type="Pfam" id="PF01042">
    <property type="entry name" value="Ribonuc_L-PSP"/>
    <property type="match status" value="1"/>
</dbReference>
<evidence type="ECO:0000313" key="3">
    <source>
        <dbReference type="Proteomes" id="UP000515663"/>
    </source>
</evidence>